<evidence type="ECO:0000259" key="11">
    <source>
        <dbReference type="Pfam" id="PF08544"/>
    </source>
</evidence>
<dbReference type="InterPro" id="IPR013750">
    <property type="entry name" value="GHMP_kinase_C_dom"/>
</dbReference>
<dbReference type="EC" id="2.7.1.148" evidence="2 9"/>
<feature type="domain" description="GHMP kinase C-terminal" evidence="11">
    <location>
        <begin position="210"/>
        <end position="260"/>
    </location>
</feature>
<dbReference type="PANTHER" id="PTHR43527">
    <property type="entry name" value="4-DIPHOSPHOCYTIDYL-2-C-METHYL-D-ERYTHRITOL KINASE, CHLOROPLASTIC"/>
    <property type="match status" value="1"/>
</dbReference>
<dbReference type="STRING" id="429009.Adeg_2097"/>
<dbReference type="Gene3D" id="3.30.70.890">
    <property type="entry name" value="GHMP kinase, C-terminal domain"/>
    <property type="match status" value="1"/>
</dbReference>
<dbReference type="Pfam" id="PF00288">
    <property type="entry name" value="GHMP_kinases_N"/>
    <property type="match status" value="1"/>
</dbReference>
<dbReference type="NCBIfam" id="NF011202">
    <property type="entry name" value="PRK14608.1"/>
    <property type="match status" value="1"/>
</dbReference>
<keyword evidence="4 9" id="KW-0808">Transferase</keyword>
<evidence type="ECO:0000256" key="6">
    <source>
        <dbReference type="ARBA" id="ARBA00022777"/>
    </source>
</evidence>
<evidence type="ECO:0000256" key="2">
    <source>
        <dbReference type="ARBA" id="ARBA00012052"/>
    </source>
</evidence>
<dbReference type="InterPro" id="IPR004424">
    <property type="entry name" value="IspE"/>
</dbReference>
<feature type="active site" evidence="9">
    <location>
        <position position="133"/>
    </location>
</feature>
<dbReference type="PANTHER" id="PTHR43527:SF2">
    <property type="entry name" value="4-DIPHOSPHOCYTIDYL-2-C-METHYL-D-ERYTHRITOL KINASE, CHLOROPLASTIC"/>
    <property type="match status" value="1"/>
</dbReference>
<dbReference type="EMBL" id="CP001785">
    <property type="protein sequence ID" value="ACX53174.1"/>
    <property type="molecule type" value="Genomic_DNA"/>
</dbReference>
<gene>
    <name evidence="9" type="primary">ispE</name>
    <name evidence="12" type="ordered locus">Adeg_2097</name>
</gene>
<dbReference type="InterPro" id="IPR036554">
    <property type="entry name" value="GHMP_kinase_C_sf"/>
</dbReference>
<dbReference type="KEGG" id="adg:Adeg_2097"/>
<comment type="similarity">
    <text evidence="1 9">Belongs to the GHMP kinase family. IspE subfamily.</text>
</comment>
<dbReference type="InterPro" id="IPR014721">
    <property type="entry name" value="Ribsml_uS5_D2-typ_fold_subgr"/>
</dbReference>
<name>C9RA45_AMMDK</name>
<keyword evidence="6 9" id="KW-0418">Kinase</keyword>
<evidence type="ECO:0000256" key="8">
    <source>
        <dbReference type="ARBA" id="ARBA00032554"/>
    </source>
</evidence>
<keyword evidence="7 9" id="KW-0067">ATP-binding</keyword>
<evidence type="ECO:0000313" key="12">
    <source>
        <dbReference type="EMBL" id="ACX53174.1"/>
    </source>
</evidence>
<feature type="active site" evidence="9">
    <location>
        <position position="9"/>
    </location>
</feature>
<comment type="function">
    <text evidence="9">Catalyzes the phosphorylation of the position 2 hydroxy group of 4-diphosphocytidyl-2C-methyl-D-erythritol.</text>
</comment>
<dbReference type="SUPFAM" id="SSF55060">
    <property type="entry name" value="GHMP Kinase, C-terminal domain"/>
    <property type="match status" value="1"/>
</dbReference>
<dbReference type="SUPFAM" id="SSF54211">
    <property type="entry name" value="Ribosomal protein S5 domain 2-like"/>
    <property type="match status" value="1"/>
</dbReference>
<dbReference type="UniPathway" id="UPA00056">
    <property type="reaction ID" value="UER00094"/>
</dbReference>
<dbReference type="GO" id="GO:0016114">
    <property type="term" value="P:terpenoid biosynthetic process"/>
    <property type="evidence" value="ECO:0007669"/>
    <property type="project" value="UniProtKB-UniRule"/>
</dbReference>
<evidence type="ECO:0000256" key="1">
    <source>
        <dbReference type="ARBA" id="ARBA00009684"/>
    </source>
</evidence>
<dbReference type="GO" id="GO:0019288">
    <property type="term" value="P:isopentenyl diphosphate biosynthetic process, methylerythritol 4-phosphate pathway"/>
    <property type="evidence" value="ECO:0007669"/>
    <property type="project" value="UniProtKB-UniRule"/>
</dbReference>
<feature type="binding site" evidence="9">
    <location>
        <begin position="91"/>
        <end position="101"/>
    </location>
    <ligand>
        <name>ATP</name>
        <dbReference type="ChEBI" id="CHEBI:30616"/>
    </ligand>
</feature>
<dbReference type="Gene3D" id="3.30.230.10">
    <property type="match status" value="1"/>
</dbReference>
<comment type="pathway">
    <text evidence="9">Isoprenoid biosynthesis; isopentenyl diphosphate biosynthesis via DXP pathway; isopentenyl diphosphate from 1-deoxy-D-xylulose 5-phosphate: step 3/6.</text>
</comment>
<dbReference type="AlphaFoldDB" id="C9RA45"/>
<evidence type="ECO:0000313" key="13">
    <source>
        <dbReference type="Proteomes" id="UP000002620"/>
    </source>
</evidence>
<evidence type="ECO:0000256" key="7">
    <source>
        <dbReference type="ARBA" id="ARBA00022840"/>
    </source>
</evidence>
<dbReference type="HAMAP" id="MF_00061">
    <property type="entry name" value="IspE"/>
    <property type="match status" value="1"/>
</dbReference>
<dbReference type="InterPro" id="IPR020568">
    <property type="entry name" value="Ribosomal_Su5_D2-typ_SF"/>
</dbReference>
<proteinExistence type="inferred from homology"/>
<evidence type="ECO:0000256" key="4">
    <source>
        <dbReference type="ARBA" id="ARBA00022679"/>
    </source>
</evidence>
<dbReference type="OrthoDB" id="9809438at2"/>
<dbReference type="GO" id="GO:0005524">
    <property type="term" value="F:ATP binding"/>
    <property type="evidence" value="ECO:0007669"/>
    <property type="project" value="UniProtKB-UniRule"/>
</dbReference>
<feature type="domain" description="GHMP kinase N-terminal" evidence="10">
    <location>
        <begin position="63"/>
        <end position="141"/>
    </location>
</feature>
<dbReference type="GO" id="GO:0050515">
    <property type="term" value="F:4-(cytidine 5'-diphospho)-2-C-methyl-D-erythritol kinase activity"/>
    <property type="evidence" value="ECO:0007669"/>
    <property type="project" value="UniProtKB-UniRule"/>
</dbReference>
<protein>
    <recommendedName>
        <fullName evidence="3 9">4-diphosphocytidyl-2-C-methyl-D-erythritol kinase</fullName>
        <shortName evidence="9">CMK</shortName>
        <ecNumber evidence="2 9">2.7.1.148</ecNumber>
    </recommendedName>
    <alternativeName>
        <fullName evidence="8 9">4-(cytidine-5'-diphospho)-2-C-methyl-D-erythritol kinase</fullName>
    </alternativeName>
</protein>
<dbReference type="HOGENOM" id="CLU_053057_1_1_9"/>
<evidence type="ECO:0000256" key="9">
    <source>
        <dbReference type="HAMAP-Rule" id="MF_00061"/>
    </source>
</evidence>
<comment type="catalytic activity">
    <reaction evidence="9">
        <text>4-CDP-2-C-methyl-D-erythritol + ATP = 4-CDP-2-C-methyl-D-erythritol 2-phosphate + ADP + H(+)</text>
        <dbReference type="Rhea" id="RHEA:18437"/>
        <dbReference type="ChEBI" id="CHEBI:15378"/>
        <dbReference type="ChEBI" id="CHEBI:30616"/>
        <dbReference type="ChEBI" id="CHEBI:57823"/>
        <dbReference type="ChEBI" id="CHEBI:57919"/>
        <dbReference type="ChEBI" id="CHEBI:456216"/>
        <dbReference type="EC" id="2.7.1.148"/>
    </reaction>
</comment>
<dbReference type="PIRSF" id="PIRSF010376">
    <property type="entry name" value="IspE"/>
    <property type="match status" value="1"/>
</dbReference>
<dbReference type="PRINTS" id="PR00958">
    <property type="entry name" value="HOMSERKINASE"/>
</dbReference>
<sequence length="298" mass="32078">MLLALARAKINLALEVRGRRKDGYHEVVTVLQSIGLADVLTFAPAEGGLFLEVSGEPVPKENNLVLRAAESLRQATGYQGGAFIRLQKNIPVAAGLGGGSADAAATLLALNRLWGLGCPEEFLERLGAEIGVDIPFCLRGGTALGRGRGDELTSLPSLPALGVLLVKPLYGLATATVYQEFDLHLHPPCFPAEEMTHWLYKGQWQLAVKSGGNVLEEVVFRRYPELRRLKEELLATGALCAGLSGTGPTLFALFPSWEEALDKASAFTVQGWRVWVTTTVRRGVRLFWGENDAATSAG</sequence>
<reference evidence="12 13" key="1">
    <citation type="submission" date="2009-10" db="EMBL/GenBank/DDBJ databases">
        <title>Complete sequence of chromosome of Ammonifex degensii KC4.</title>
        <authorList>
            <consortium name="US DOE Joint Genome Institute"/>
            <person name="Kerfeld C."/>
            <person name="Goodner B."/>
            <person name="Huber H."/>
            <person name="Stetter K."/>
            <person name="Lucas S."/>
            <person name="Copeland A."/>
            <person name="Lapidus A."/>
            <person name="Glavina del Rio T."/>
            <person name="Dalin E."/>
            <person name="Tice H."/>
            <person name="Bruce D."/>
            <person name="Goodwin L."/>
            <person name="Pitluck S."/>
            <person name="Saunders E."/>
            <person name="Brettin T."/>
            <person name="Detter J.C."/>
            <person name="Han C."/>
            <person name="Larimer F."/>
            <person name="Land M."/>
            <person name="Hauser L."/>
            <person name="Kyrpides N."/>
            <person name="Ovchinnikova G."/>
            <person name="Richardson P."/>
        </authorList>
    </citation>
    <scope>NUCLEOTIDE SEQUENCE [LARGE SCALE GENOMIC DNA]</scope>
    <source>
        <strain evidence="13">DSM 10501 / KC4</strain>
    </source>
</reference>
<dbReference type="NCBIfam" id="TIGR00154">
    <property type="entry name" value="ispE"/>
    <property type="match status" value="1"/>
</dbReference>
<evidence type="ECO:0000256" key="5">
    <source>
        <dbReference type="ARBA" id="ARBA00022741"/>
    </source>
</evidence>
<evidence type="ECO:0000256" key="3">
    <source>
        <dbReference type="ARBA" id="ARBA00017473"/>
    </source>
</evidence>
<keyword evidence="9" id="KW-0414">Isoprene biosynthesis</keyword>
<evidence type="ECO:0000259" key="10">
    <source>
        <dbReference type="Pfam" id="PF00288"/>
    </source>
</evidence>
<dbReference type="Pfam" id="PF08544">
    <property type="entry name" value="GHMP_kinases_C"/>
    <property type="match status" value="1"/>
</dbReference>
<organism evidence="12 13">
    <name type="scientific">Ammonifex degensii (strain DSM 10501 / KC4)</name>
    <dbReference type="NCBI Taxonomy" id="429009"/>
    <lineage>
        <taxon>Bacteria</taxon>
        <taxon>Bacillati</taxon>
        <taxon>Bacillota</taxon>
        <taxon>Clostridia</taxon>
        <taxon>Thermoanaerobacterales</taxon>
        <taxon>Thermoanaerobacteraceae</taxon>
        <taxon>Ammonifex</taxon>
    </lineage>
</organism>
<keyword evidence="13" id="KW-1185">Reference proteome</keyword>
<keyword evidence="5 9" id="KW-0547">Nucleotide-binding</keyword>
<dbReference type="InterPro" id="IPR006204">
    <property type="entry name" value="GHMP_kinase_N_dom"/>
</dbReference>
<accession>C9RA45</accession>
<dbReference type="eggNOG" id="COG1947">
    <property type="taxonomic scope" value="Bacteria"/>
</dbReference>
<dbReference type="Proteomes" id="UP000002620">
    <property type="component" value="Chromosome"/>
</dbReference>